<proteinExistence type="predicted"/>
<protein>
    <recommendedName>
        <fullName evidence="8">CSD domain-containing protein</fullName>
    </recommendedName>
</protein>
<dbReference type="SMART" id="SM00357">
    <property type="entry name" value="CSP"/>
    <property type="match status" value="1"/>
</dbReference>
<dbReference type="PROSITE" id="PS51857">
    <property type="entry name" value="CSD_2"/>
    <property type="match status" value="1"/>
</dbReference>
<keyword evidence="2" id="KW-0963">Cytoplasm</keyword>
<evidence type="ECO:0000256" key="5">
    <source>
        <dbReference type="ARBA" id="ARBA00023159"/>
    </source>
</evidence>
<sequence>MAIGFVKWFNNAKGYGFIRPAEGGADLFAHFSSIGMEGYKTLKTGQPVSYETNQGAKGLYATNIYIDKAQDTMFSHNFQTEASTLNTPEDSSN</sequence>
<accession>A0ABX3A4K9</accession>
<keyword evidence="5" id="KW-0010">Activator</keyword>
<evidence type="ECO:0000313" key="10">
    <source>
        <dbReference type="Proteomes" id="UP000094329"/>
    </source>
</evidence>
<evidence type="ECO:0000256" key="7">
    <source>
        <dbReference type="RuleBase" id="RU000408"/>
    </source>
</evidence>
<dbReference type="Proteomes" id="UP000094329">
    <property type="component" value="Unassembled WGS sequence"/>
</dbReference>
<comment type="subcellular location">
    <subcellularLocation>
        <location evidence="1 7">Cytoplasm</location>
    </subcellularLocation>
</comment>
<evidence type="ECO:0000256" key="2">
    <source>
        <dbReference type="ARBA" id="ARBA00022490"/>
    </source>
</evidence>
<keyword evidence="4" id="KW-0238">DNA-binding</keyword>
<dbReference type="PIRSF" id="PIRSF002599">
    <property type="entry name" value="Cold_shock_A"/>
    <property type="match status" value="1"/>
</dbReference>
<dbReference type="PROSITE" id="PS00352">
    <property type="entry name" value="CSD_1"/>
    <property type="match status" value="1"/>
</dbReference>
<feature type="domain" description="CSD" evidence="8">
    <location>
        <begin position="1"/>
        <end position="66"/>
    </location>
</feature>
<gene>
    <name evidence="9" type="ORF">BGC07_13880</name>
</gene>
<name>A0ABX3A4K9_9GAMM</name>
<evidence type="ECO:0000256" key="4">
    <source>
        <dbReference type="ARBA" id="ARBA00023125"/>
    </source>
</evidence>
<dbReference type="PRINTS" id="PR00050">
    <property type="entry name" value="COLDSHOCK"/>
</dbReference>
<dbReference type="PANTHER" id="PTHR46565:SF20">
    <property type="entry name" value="COLD SHOCK DOMAIN-CONTAINING PROTEIN 4"/>
    <property type="match status" value="1"/>
</dbReference>
<dbReference type="InterPro" id="IPR011129">
    <property type="entry name" value="CSD"/>
</dbReference>
<evidence type="ECO:0000313" key="9">
    <source>
        <dbReference type="EMBL" id="ODN43787.1"/>
    </source>
</evidence>
<dbReference type="InterPro" id="IPR012340">
    <property type="entry name" value="NA-bd_OB-fold"/>
</dbReference>
<dbReference type="InterPro" id="IPR019844">
    <property type="entry name" value="CSD_CS"/>
</dbReference>
<dbReference type="InterPro" id="IPR002059">
    <property type="entry name" value="CSP_DNA-bd"/>
</dbReference>
<dbReference type="InterPro" id="IPR012156">
    <property type="entry name" value="Cold_shock_CspA"/>
</dbReference>
<keyword evidence="10" id="KW-1185">Reference proteome</keyword>
<dbReference type="Gene3D" id="2.40.50.140">
    <property type="entry name" value="Nucleic acid-binding proteins"/>
    <property type="match status" value="1"/>
</dbReference>
<evidence type="ECO:0000256" key="1">
    <source>
        <dbReference type="ARBA" id="ARBA00004496"/>
    </source>
</evidence>
<dbReference type="Pfam" id="PF00313">
    <property type="entry name" value="CSD"/>
    <property type="match status" value="1"/>
</dbReference>
<dbReference type="SUPFAM" id="SSF50249">
    <property type="entry name" value="Nucleic acid-binding proteins"/>
    <property type="match status" value="1"/>
</dbReference>
<keyword evidence="6" id="KW-0804">Transcription</keyword>
<evidence type="ECO:0000259" key="8">
    <source>
        <dbReference type="PROSITE" id="PS51857"/>
    </source>
</evidence>
<dbReference type="EMBL" id="MDTU01000001">
    <property type="protein sequence ID" value="ODN43787.1"/>
    <property type="molecule type" value="Genomic_DNA"/>
</dbReference>
<dbReference type="CDD" id="cd04458">
    <property type="entry name" value="CSP_CDS"/>
    <property type="match status" value="1"/>
</dbReference>
<reference evidence="9 10" key="1">
    <citation type="submission" date="2016-08" db="EMBL/GenBank/DDBJ databases">
        <title>Draft genome sequence of Candidatus Piscirickettsia litoralis, from seawater.</title>
        <authorList>
            <person name="Wan X."/>
            <person name="Lee A.J."/>
            <person name="Hou S."/>
            <person name="Donachie S.P."/>
        </authorList>
    </citation>
    <scope>NUCLEOTIDE SEQUENCE [LARGE SCALE GENOMIC DNA]</scope>
    <source>
        <strain evidence="9 10">Y2</strain>
    </source>
</reference>
<evidence type="ECO:0000256" key="3">
    <source>
        <dbReference type="ARBA" id="ARBA00023015"/>
    </source>
</evidence>
<dbReference type="PANTHER" id="PTHR46565">
    <property type="entry name" value="COLD SHOCK DOMAIN PROTEIN 2"/>
    <property type="match status" value="1"/>
</dbReference>
<comment type="caution">
    <text evidence="9">The sequence shown here is derived from an EMBL/GenBank/DDBJ whole genome shotgun (WGS) entry which is preliminary data.</text>
</comment>
<keyword evidence="3" id="KW-0805">Transcription regulation</keyword>
<organism evidence="9 10">
    <name type="scientific">Piscirickettsia litoralis</name>
    <dbReference type="NCBI Taxonomy" id="1891921"/>
    <lineage>
        <taxon>Bacteria</taxon>
        <taxon>Pseudomonadati</taxon>
        <taxon>Pseudomonadota</taxon>
        <taxon>Gammaproteobacteria</taxon>
        <taxon>Thiotrichales</taxon>
        <taxon>Piscirickettsiaceae</taxon>
        <taxon>Piscirickettsia</taxon>
    </lineage>
</organism>
<evidence type="ECO:0000256" key="6">
    <source>
        <dbReference type="ARBA" id="ARBA00023163"/>
    </source>
</evidence>